<evidence type="ECO:0008006" key="3">
    <source>
        <dbReference type="Google" id="ProtNLM"/>
    </source>
</evidence>
<keyword evidence="2" id="KW-1185">Reference proteome</keyword>
<comment type="caution">
    <text evidence="1">The sequence shown here is derived from an EMBL/GenBank/DDBJ whole genome shotgun (WGS) entry which is preliminary data.</text>
</comment>
<organism evidence="1 2">
    <name type="scientific">Merluccius polli</name>
    <name type="common">Benguela hake</name>
    <name type="synonym">Merluccius cadenati</name>
    <dbReference type="NCBI Taxonomy" id="89951"/>
    <lineage>
        <taxon>Eukaryota</taxon>
        <taxon>Metazoa</taxon>
        <taxon>Chordata</taxon>
        <taxon>Craniata</taxon>
        <taxon>Vertebrata</taxon>
        <taxon>Euteleostomi</taxon>
        <taxon>Actinopterygii</taxon>
        <taxon>Neopterygii</taxon>
        <taxon>Teleostei</taxon>
        <taxon>Neoteleostei</taxon>
        <taxon>Acanthomorphata</taxon>
        <taxon>Zeiogadaria</taxon>
        <taxon>Gadariae</taxon>
        <taxon>Gadiformes</taxon>
        <taxon>Gadoidei</taxon>
        <taxon>Merlucciidae</taxon>
        <taxon>Merluccius</taxon>
    </lineage>
</organism>
<dbReference type="EMBL" id="JAOPHQ010004547">
    <property type="protein sequence ID" value="KAK0139255.1"/>
    <property type="molecule type" value="Genomic_DNA"/>
</dbReference>
<accession>A0AA47MFN2</accession>
<dbReference type="AlphaFoldDB" id="A0AA47MFN2"/>
<reference evidence="1" key="1">
    <citation type="journal article" date="2023" name="Front. Mar. Sci.">
        <title>A new Merluccius polli reference genome to investigate the effects of global change in West African waters.</title>
        <authorList>
            <person name="Mateo J.L."/>
            <person name="Blanco-Fernandez C."/>
            <person name="Garcia-Vazquez E."/>
            <person name="Machado-Schiaffino G."/>
        </authorList>
    </citation>
    <scope>NUCLEOTIDE SEQUENCE</scope>
    <source>
        <strain evidence="1">C29</strain>
        <tissue evidence="1">Fin</tissue>
    </source>
</reference>
<protein>
    <recommendedName>
        <fullName evidence="3">DDE Tnp4 domain-containing protein</fullName>
    </recommendedName>
</protein>
<evidence type="ECO:0000313" key="1">
    <source>
        <dbReference type="EMBL" id="KAK0139255.1"/>
    </source>
</evidence>
<gene>
    <name evidence="1" type="ORF">N1851_024113</name>
</gene>
<proteinExistence type="predicted"/>
<evidence type="ECO:0000313" key="2">
    <source>
        <dbReference type="Proteomes" id="UP001174136"/>
    </source>
</evidence>
<dbReference type="Proteomes" id="UP001174136">
    <property type="component" value="Unassembled WGS sequence"/>
</dbReference>
<sequence length="203" mass="23352">MACLFDNDPVDEVAALLRRELNIRREMVIRPRIDVLAFQDTYFFERYRFTSQSIIYIHNLIRPYICNITNRSHALTSHLSFSLDKNLSEPSRRSSTGLQVNDVGICSINFKLYSVNDIVLQPQTGIRFPSVIGCIDGTHIPITAPSHNEEYVNRKSIHIIHVQFQHTFSTPSRSYVMLHTSFKMRRPSGLGLFMMQGFIASLT</sequence>
<name>A0AA47MFN2_MERPO</name>